<dbReference type="HOGENOM" id="CLU_055322_4_3_11"/>
<dbReference type="Pfam" id="PF03358">
    <property type="entry name" value="FMN_red"/>
    <property type="match status" value="1"/>
</dbReference>
<dbReference type="RefSeq" id="WP_023361919.1">
    <property type="nucleotide sequence ID" value="NC_022657.1"/>
</dbReference>
<dbReference type="InterPro" id="IPR005025">
    <property type="entry name" value="FMN_Rdtase-like_dom"/>
</dbReference>
<feature type="domain" description="NADPH-dependent FMN reductase-like" evidence="1">
    <location>
        <begin position="2"/>
        <end position="130"/>
    </location>
</feature>
<dbReference type="PANTHER" id="PTHR30543:SF21">
    <property type="entry name" value="NAD(P)H-DEPENDENT FMN REDUCTASE LOT6"/>
    <property type="match status" value="1"/>
</dbReference>
<dbReference type="PATRIC" id="fig|1246995.3.peg.3492"/>
<name>U5VY64_9ACTN</name>
<dbReference type="EMBL" id="CP006272">
    <property type="protein sequence ID" value="AGZ41722.1"/>
    <property type="molecule type" value="Genomic_DNA"/>
</dbReference>
<evidence type="ECO:0000313" key="2">
    <source>
        <dbReference type="EMBL" id="AGZ41722.1"/>
    </source>
</evidence>
<dbReference type="GO" id="GO:0005829">
    <property type="term" value="C:cytosol"/>
    <property type="evidence" value="ECO:0007669"/>
    <property type="project" value="TreeGrafter"/>
</dbReference>
<gene>
    <name evidence="2" type="ORF">AFR_17220</name>
</gene>
<dbReference type="PANTHER" id="PTHR30543">
    <property type="entry name" value="CHROMATE REDUCTASE"/>
    <property type="match status" value="1"/>
</dbReference>
<dbReference type="KEGG" id="afs:AFR_17220"/>
<dbReference type="InterPro" id="IPR050712">
    <property type="entry name" value="NAD(P)H-dep_reductase"/>
</dbReference>
<keyword evidence="3" id="KW-1185">Reference proteome</keyword>
<accession>U5VY64</accession>
<organism evidence="2 3">
    <name type="scientific">Actinoplanes friuliensis DSM 7358</name>
    <dbReference type="NCBI Taxonomy" id="1246995"/>
    <lineage>
        <taxon>Bacteria</taxon>
        <taxon>Bacillati</taxon>
        <taxon>Actinomycetota</taxon>
        <taxon>Actinomycetes</taxon>
        <taxon>Micromonosporales</taxon>
        <taxon>Micromonosporaceae</taxon>
        <taxon>Actinoplanes</taxon>
    </lineage>
</organism>
<evidence type="ECO:0000313" key="3">
    <source>
        <dbReference type="Proteomes" id="UP000017746"/>
    </source>
</evidence>
<dbReference type="GO" id="GO:0016491">
    <property type="term" value="F:oxidoreductase activity"/>
    <property type="evidence" value="ECO:0007669"/>
    <property type="project" value="InterPro"/>
</dbReference>
<sequence>MTRILLISGSTREGSLHTSALRAAARLAPPGISTILYDQLRHLPAFVPGEPALPGAVTALRQSVEEADAVLFSTPEYAGSLPGTLKNLLDWLIAGGDLVGKPAAWLSVAAPGQDDGALAALEAVLANGNARLLKAACIRVPVSPEAVDADGVVDDPRLTMALTDTLRALGRLLAVPDPRKQPNWQAYSSVFPVVMRRDPTVTRHGRHGL</sequence>
<reference evidence="2 3" key="1">
    <citation type="journal article" date="2014" name="J. Biotechnol.">
        <title>Complete genome sequence of the actinobacterium Actinoplanes friuliensis HAG 010964, producer of the lipopeptide antibiotic friulimycin.</title>
        <authorList>
            <person name="Ruckert C."/>
            <person name="Szczepanowski R."/>
            <person name="Albersmeier A."/>
            <person name="Goesmann A."/>
            <person name="Fischer N."/>
            <person name="Steinkamper A."/>
            <person name="Puhler A."/>
            <person name="Biener R."/>
            <person name="Schwartz D."/>
            <person name="Kalinowski J."/>
        </authorList>
    </citation>
    <scope>NUCLEOTIDE SEQUENCE [LARGE SCALE GENOMIC DNA]</scope>
    <source>
        <strain evidence="2 3">DSM 7358</strain>
    </source>
</reference>
<evidence type="ECO:0000259" key="1">
    <source>
        <dbReference type="Pfam" id="PF03358"/>
    </source>
</evidence>
<dbReference type="OrthoDB" id="9812295at2"/>
<proteinExistence type="predicted"/>
<dbReference type="SUPFAM" id="SSF52218">
    <property type="entry name" value="Flavoproteins"/>
    <property type="match status" value="1"/>
</dbReference>
<dbReference type="Proteomes" id="UP000017746">
    <property type="component" value="Chromosome"/>
</dbReference>
<dbReference type="AlphaFoldDB" id="U5VY64"/>
<dbReference type="eggNOG" id="COG0431">
    <property type="taxonomic scope" value="Bacteria"/>
</dbReference>
<dbReference type="Gene3D" id="3.40.50.360">
    <property type="match status" value="1"/>
</dbReference>
<protein>
    <submittedName>
        <fullName evidence="2">NADPH azoreductase</fullName>
    </submittedName>
</protein>
<dbReference type="InterPro" id="IPR029039">
    <property type="entry name" value="Flavoprotein-like_sf"/>
</dbReference>
<dbReference type="STRING" id="1246995.AFR_17220"/>
<dbReference type="GO" id="GO:0010181">
    <property type="term" value="F:FMN binding"/>
    <property type="evidence" value="ECO:0007669"/>
    <property type="project" value="TreeGrafter"/>
</dbReference>